<comment type="caution">
    <text evidence="1">The sequence shown here is derived from an EMBL/GenBank/DDBJ whole genome shotgun (WGS) entry which is preliminary data.</text>
</comment>
<evidence type="ECO:0000313" key="1">
    <source>
        <dbReference type="EMBL" id="RDG38495.1"/>
    </source>
</evidence>
<dbReference type="EMBL" id="QQNA01000055">
    <property type="protein sequence ID" value="RDG38495.1"/>
    <property type="molecule type" value="Genomic_DNA"/>
</dbReference>
<proteinExistence type="predicted"/>
<gene>
    <name evidence="1" type="ORF">DVH02_08935</name>
</gene>
<dbReference type="RefSeq" id="WP_114623212.1">
    <property type="nucleotide sequence ID" value="NZ_QQNA01000055.1"/>
</dbReference>
<reference evidence="1 2" key="1">
    <citation type="submission" date="2018-07" db="EMBL/GenBank/DDBJ databases">
        <title>Streptomyces species from bats.</title>
        <authorList>
            <person name="Dunlap C."/>
        </authorList>
    </citation>
    <scope>NUCLEOTIDE SEQUENCE [LARGE SCALE GENOMIC DNA]</scope>
    <source>
        <strain evidence="1 2">AC230</strain>
    </source>
</reference>
<evidence type="ECO:0008006" key="3">
    <source>
        <dbReference type="Google" id="ProtNLM"/>
    </source>
</evidence>
<name>A0A370BGF2_9ACTN</name>
<evidence type="ECO:0000313" key="2">
    <source>
        <dbReference type="Proteomes" id="UP000253741"/>
    </source>
</evidence>
<dbReference type="AlphaFoldDB" id="A0A370BGF2"/>
<organism evidence="1 2">
    <name type="scientific">Streptomyces corynorhini</name>
    <dbReference type="NCBI Taxonomy" id="2282652"/>
    <lineage>
        <taxon>Bacteria</taxon>
        <taxon>Bacillati</taxon>
        <taxon>Actinomycetota</taxon>
        <taxon>Actinomycetes</taxon>
        <taxon>Kitasatosporales</taxon>
        <taxon>Streptomycetaceae</taxon>
        <taxon>Streptomyces</taxon>
    </lineage>
</organism>
<sequence length="454" mass="50764">MTTLLRVLIDEMRWKDYRIFIDQYQRAARSLAEKVRDPSLATHTVSDRTFERWYAGRVTPQNEARRILAHLFMRPINELLAEAPSKAPIAMGPRMTGEFSATHTTIRAAPGADQYEMGRNAAMAARRAMDFAMGAEQKRAGQETLDYLHTEVRRIAEIHLRVPVGTILDDLTYIQDTTFRLLESGRVKPSQSRDLFLLAAIQSGMLAKAGHDLGDPQSAMMQARTASVCADQAEHQALRAWVKGLQSAISYWANRPEDSLHYARQGVEISTELHSSVTVWLAAQEARAAALLGDAKTVRAAIRRAEELRERTRPDDLDDLGGNFFFPQIRQTFFGIEAEVLLGDNDVALVRRAEDAVRELKDANDPYWAFAAEAGCQSNLALARLQMADLEGTAEAVRPVLDLPPNRRNAGIISSVRRVETSLRSGPSRNSVMARELCEKIAAFSRNRPLALRR</sequence>
<accession>A0A370BGF2</accession>
<dbReference type="OrthoDB" id="3215106at2"/>
<protein>
    <recommendedName>
        <fullName evidence="3">XRE family transcriptional regulator</fullName>
    </recommendedName>
</protein>
<dbReference type="Proteomes" id="UP000253741">
    <property type="component" value="Unassembled WGS sequence"/>
</dbReference>
<keyword evidence="2" id="KW-1185">Reference proteome</keyword>